<feature type="transmembrane region" description="Helical" evidence="1">
    <location>
        <begin position="60"/>
        <end position="78"/>
    </location>
</feature>
<reference evidence="2" key="1">
    <citation type="journal article" date="2023" name="Plant J.">
        <title>The genome of the king protea, Protea cynaroides.</title>
        <authorList>
            <person name="Chang J."/>
            <person name="Duong T.A."/>
            <person name="Schoeman C."/>
            <person name="Ma X."/>
            <person name="Roodt D."/>
            <person name="Barker N."/>
            <person name="Li Z."/>
            <person name="Van de Peer Y."/>
            <person name="Mizrachi E."/>
        </authorList>
    </citation>
    <scope>NUCLEOTIDE SEQUENCE</scope>
    <source>
        <tissue evidence="2">Young leaves</tissue>
    </source>
</reference>
<keyword evidence="1" id="KW-0472">Membrane</keyword>
<accession>A0A9Q0KQX8</accession>
<organism evidence="2 3">
    <name type="scientific">Protea cynaroides</name>
    <dbReference type="NCBI Taxonomy" id="273540"/>
    <lineage>
        <taxon>Eukaryota</taxon>
        <taxon>Viridiplantae</taxon>
        <taxon>Streptophyta</taxon>
        <taxon>Embryophyta</taxon>
        <taxon>Tracheophyta</taxon>
        <taxon>Spermatophyta</taxon>
        <taxon>Magnoliopsida</taxon>
        <taxon>Proteales</taxon>
        <taxon>Proteaceae</taxon>
        <taxon>Protea</taxon>
    </lineage>
</organism>
<evidence type="ECO:0000256" key="1">
    <source>
        <dbReference type="SAM" id="Phobius"/>
    </source>
</evidence>
<keyword evidence="3" id="KW-1185">Reference proteome</keyword>
<keyword evidence="1" id="KW-0812">Transmembrane</keyword>
<dbReference type="AlphaFoldDB" id="A0A9Q0KQX8"/>
<comment type="caution">
    <text evidence="2">The sequence shown here is derived from an EMBL/GenBank/DDBJ whole genome shotgun (WGS) entry which is preliminary data.</text>
</comment>
<protein>
    <submittedName>
        <fullName evidence="2">Uncharacterized protein</fullName>
    </submittedName>
</protein>
<evidence type="ECO:0000313" key="3">
    <source>
        <dbReference type="Proteomes" id="UP001141806"/>
    </source>
</evidence>
<dbReference type="EMBL" id="JAMYWD010000004">
    <property type="protein sequence ID" value="KAJ4974664.1"/>
    <property type="molecule type" value="Genomic_DNA"/>
</dbReference>
<evidence type="ECO:0000313" key="2">
    <source>
        <dbReference type="EMBL" id="KAJ4974664.1"/>
    </source>
</evidence>
<keyword evidence="1" id="KW-1133">Transmembrane helix</keyword>
<name>A0A9Q0KQX8_9MAGN</name>
<dbReference type="Proteomes" id="UP001141806">
    <property type="component" value="Unassembled WGS sequence"/>
</dbReference>
<sequence>MVVHFLDLLSHNHLPSWVVGVVGRLMGYQSDYCFSNLAQKITGSGLGEVITYHDSVIKLFKYYCISAVVYGIVAYFIAQYSLKPKPSANYFESAAMNHVIPFYSI</sequence>
<proteinExistence type="predicted"/>
<gene>
    <name evidence="2" type="ORF">NE237_007838</name>
</gene>